<dbReference type="AlphaFoldDB" id="A0A915IKA3"/>
<dbReference type="Proteomes" id="UP000887565">
    <property type="component" value="Unplaced"/>
</dbReference>
<evidence type="ECO:0000313" key="5">
    <source>
        <dbReference type="Proteomes" id="UP000887565"/>
    </source>
</evidence>
<dbReference type="InterPro" id="IPR052103">
    <property type="entry name" value="Dual_spec_Phospatases"/>
</dbReference>
<dbReference type="SUPFAM" id="SSF52799">
    <property type="entry name" value="(Phosphotyrosine protein) phosphatases II"/>
    <property type="match status" value="1"/>
</dbReference>
<name>A0A915IKA3_ROMCU</name>
<evidence type="ECO:0000256" key="1">
    <source>
        <dbReference type="ARBA" id="ARBA00008601"/>
    </source>
</evidence>
<reference evidence="6" key="1">
    <citation type="submission" date="2022-11" db="UniProtKB">
        <authorList>
            <consortium name="WormBaseParasite"/>
        </authorList>
    </citation>
    <scope>IDENTIFICATION</scope>
</reference>
<dbReference type="GO" id="GO:0005737">
    <property type="term" value="C:cytoplasm"/>
    <property type="evidence" value="ECO:0007669"/>
    <property type="project" value="TreeGrafter"/>
</dbReference>
<accession>A0A915IKA3</accession>
<organism evidence="5 6">
    <name type="scientific">Romanomermis culicivorax</name>
    <name type="common">Nematode worm</name>
    <dbReference type="NCBI Taxonomy" id="13658"/>
    <lineage>
        <taxon>Eukaryota</taxon>
        <taxon>Metazoa</taxon>
        <taxon>Ecdysozoa</taxon>
        <taxon>Nematoda</taxon>
        <taxon>Enoplea</taxon>
        <taxon>Dorylaimia</taxon>
        <taxon>Mermithida</taxon>
        <taxon>Mermithoidea</taxon>
        <taxon>Mermithidae</taxon>
        <taxon>Romanomermis</taxon>
    </lineage>
</organism>
<dbReference type="PANTHER" id="PTHR45961:SF6">
    <property type="entry name" value="IP21249P"/>
    <property type="match status" value="1"/>
</dbReference>
<dbReference type="Gene3D" id="3.90.190.10">
    <property type="entry name" value="Protein tyrosine phosphatase superfamily"/>
    <property type="match status" value="1"/>
</dbReference>
<evidence type="ECO:0000313" key="6">
    <source>
        <dbReference type="WBParaSite" id="nRc.2.0.1.t14250-RA"/>
    </source>
</evidence>
<sequence>MTLREAYRHVKNIRSIIRPNWGFWRQLIAYEQKIRGTPTVRMVESKWGPEEPVPDVYVAEVKENFGAEQQPQPQVVRATMYTVPKYFARRSKSEHSMSPEHPPVSSTASTMYSGLTSPNRSRPPNVDLYRNAGDISSNTVTISRSPLSTITTFSYKGPPSKIRDALNDRSGLFINNRSDKLIDSLTIDSLARSTRSPFRIL</sequence>
<feature type="compositionally biased region" description="Polar residues" evidence="4">
    <location>
        <begin position="104"/>
        <end position="122"/>
    </location>
</feature>
<dbReference type="WBParaSite" id="nRc.2.0.1.t14250-RA">
    <property type="protein sequence ID" value="nRc.2.0.1.t14250-RA"/>
    <property type="gene ID" value="nRc.2.0.1.g14250"/>
</dbReference>
<feature type="region of interest" description="Disordered" evidence="4">
    <location>
        <begin position="90"/>
        <end position="126"/>
    </location>
</feature>
<keyword evidence="3" id="KW-0904">Protein phosphatase</keyword>
<keyword evidence="2" id="KW-0378">Hydrolase</keyword>
<protein>
    <submittedName>
        <fullName evidence="6">Uncharacterized protein</fullName>
    </submittedName>
</protein>
<keyword evidence="5" id="KW-1185">Reference proteome</keyword>
<evidence type="ECO:0000256" key="3">
    <source>
        <dbReference type="ARBA" id="ARBA00022912"/>
    </source>
</evidence>
<dbReference type="PANTHER" id="PTHR45961">
    <property type="entry name" value="IP21249P"/>
    <property type="match status" value="1"/>
</dbReference>
<proteinExistence type="inferred from homology"/>
<evidence type="ECO:0000256" key="2">
    <source>
        <dbReference type="ARBA" id="ARBA00022801"/>
    </source>
</evidence>
<evidence type="ECO:0000256" key="4">
    <source>
        <dbReference type="SAM" id="MobiDB-lite"/>
    </source>
</evidence>
<comment type="similarity">
    <text evidence="1">Belongs to the protein-tyrosine phosphatase family. Non-receptor class dual specificity subfamily.</text>
</comment>
<dbReference type="InterPro" id="IPR029021">
    <property type="entry name" value="Prot-tyrosine_phosphatase-like"/>
</dbReference>
<dbReference type="GO" id="GO:0004721">
    <property type="term" value="F:phosphoprotein phosphatase activity"/>
    <property type="evidence" value="ECO:0007669"/>
    <property type="project" value="UniProtKB-KW"/>
</dbReference>